<keyword evidence="7" id="KW-0411">Iron-sulfur</keyword>
<dbReference type="Pfam" id="PF02467">
    <property type="entry name" value="Whib"/>
    <property type="match status" value="1"/>
</dbReference>
<name>A0A3N0E0Z3_9ACTN</name>
<keyword evidence="6" id="KW-0408">Iron</keyword>
<evidence type="ECO:0000256" key="7">
    <source>
        <dbReference type="ARBA" id="ARBA00023014"/>
    </source>
</evidence>
<keyword evidence="11" id="KW-0804">Transcription</keyword>
<accession>A0A3N0E0Z3</accession>
<comment type="similarity">
    <text evidence="3">Belongs to the WhiB family.</text>
</comment>
<comment type="caution">
    <text evidence="13">The sequence shown here is derived from an EMBL/GenBank/DDBJ whole genome shotgun (WGS) entry which is preliminary data.</text>
</comment>
<dbReference type="GO" id="GO:0045892">
    <property type="term" value="P:negative regulation of DNA-templated transcription"/>
    <property type="evidence" value="ECO:0007669"/>
    <property type="project" value="TreeGrafter"/>
</dbReference>
<keyword evidence="5" id="KW-0479">Metal-binding</keyword>
<dbReference type="InterPro" id="IPR003482">
    <property type="entry name" value="Whib"/>
</dbReference>
<dbReference type="AlphaFoldDB" id="A0A3N0E0Z3"/>
<evidence type="ECO:0000256" key="6">
    <source>
        <dbReference type="ARBA" id="ARBA00023004"/>
    </source>
</evidence>
<evidence type="ECO:0000256" key="3">
    <source>
        <dbReference type="ARBA" id="ARBA00006597"/>
    </source>
</evidence>
<dbReference type="GO" id="GO:0051539">
    <property type="term" value="F:4 iron, 4 sulfur cluster binding"/>
    <property type="evidence" value="ECO:0007669"/>
    <property type="project" value="UniProtKB-KW"/>
</dbReference>
<dbReference type="GO" id="GO:0045454">
    <property type="term" value="P:cell redox homeostasis"/>
    <property type="evidence" value="ECO:0007669"/>
    <property type="project" value="TreeGrafter"/>
</dbReference>
<sequence>MTIEALFDTKGVTVAYLNPTPRLARSAWSCAEYGDPDVFSPTDEDQLLEAQEVCGDCAVRELCLELGVSRDEWGVWGGVLLEGGKPLERVKRPGRPRKVSA</sequence>
<keyword evidence="4" id="KW-0004">4Fe-4S</keyword>
<dbReference type="GO" id="GO:0005737">
    <property type="term" value="C:cytoplasm"/>
    <property type="evidence" value="ECO:0007669"/>
    <property type="project" value="UniProtKB-SubCell"/>
</dbReference>
<protein>
    <submittedName>
        <fullName evidence="13">WhiB family transcriptional regulator</fullName>
    </submittedName>
</protein>
<evidence type="ECO:0000256" key="4">
    <source>
        <dbReference type="ARBA" id="ARBA00022485"/>
    </source>
</evidence>
<evidence type="ECO:0000256" key="1">
    <source>
        <dbReference type="ARBA" id="ARBA00001966"/>
    </source>
</evidence>
<evidence type="ECO:0000313" key="13">
    <source>
        <dbReference type="EMBL" id="RNL81517.1"/>
    </source>
</evidence>
<evidence type="ECO:0000256" key="11">
    <source>
        <dbReference type="ARBA" id="ARBA00023163"/>
    </source>
</evidence>
<dbReference type="GO" id="GO:0046872">
    <property type="term" value="F:metal ion binding"/>
    <property type="evidence" value="ECO:0007669"/>
    <property type="project" value="UniProtKB-KW"/>
</dbReference>
<comment type="subcellular location">
    <subcellularLocation>
        <location evidence="2">Cytoplasm</location>
    </subcellularLocation>
</comment>
<evidence type="ECO:0000313" key="14">
    <source>
        <dbReference type="Proteomes" id="UP000277094"/>
    </source>
</evidence>
<evidence type="ECO:0000256" key="2">
    <source>
        <dbReference type="ARBA" id="ARBA00004496"/>
    </source>
</evidence>
<evidence type="ECO:0000256" key="10">
    <source>
        <dbReference type="ARBA" id="ARBA00023157"/>
    </source>
</evidence>
<dbReference type="OrthoDB" id="3748961at2"/>
<feature type="domain" description="4Fe-4S Wbl-type" evidence="12">
    <location>
        <begin position="29"/>
        <end position="86"/>
    </location>
</feature>
<reference evidence="13 14" key="1">
    <citation type="submission" date="2018-11" db="EMBL/GenBank/DDBJ databases">
        <authorList>
            <person name="Li F."/>
        </authorList>
    </citation>
    <scope>NUCLEOTIDE SEQUENCE [LARGE SCALE GENOMIC DNA]</scope>
    <source>
        <strain evidence="13 14">KIS18-7</strain>
    </source>
</reference>
<evidence type="ECO:0000256" key="8">
    <source>
        <dbReference type="ARBA" id="ARBA00023015"/>
    </source>
</evidence>
<keyword evidence="10" id="KW-1015">Disulfide bond</keyword>
<comment type="cofactor">
    <cofactor evidence="1">
        <name>[4Fe-4S] cluster</name>
        <dbReference type="ChEBI" id="CHEBI:49883"/>
    </cofactor>
</comment>
<keyword evidence="14" id="KW-1185">Reference proteome</keyword>
<dbReference type="GO" id="GO:0003677">
    <property type="term" value="F:DNA binding"/>
    <property type="evidence" value="ECO:0007669"/>
    <property type="project" value="UniProtKB-KW"/>
</dbReference>
<dbReference type="InterPro" id="IPR034768">
    <property type="entry name" value="4FE4S_WBL"/>
</dbReference>
<keyword evidence="8" id="KW-0805">Transcription regulation</keyword>
<dbReference type="PROSITE" id="PS51674">
    <property type="entry name" value="4FE4S_WBL"/>
    <property type="match status" value="1"/>
</dbReference>
<evidence type="ECO:0000256" key="9">
    <source>
        <dbReference type="ARBA" id="ARBA00023125"/>
    </source>
</evidence>
<gene>
    <name evidence="13" type="ORF">EFL95_03310</name>
</gene>
<proteinExistence type="inferred from homology"/>
<evidence type="ECO:0000256" key="5">
    <source>
        <dbReference type="ARBA" id="ARBA00022723"/>
    </source>
</evidence>
<keyword evidence="9" id="KW-0238">DNA-binding</keyword>
<organism evidence="13 14">
    <name type="scientific">Nocardioides marmorisolisilvae</name>
    <dbReference type="NCBI Taxonomy" id="1542737"/>
    <lineage>
        <taxon>Bacteria</taxon>
        <taxon>Bacillati</taxon>
        <taxon>Actinomycetota</taxon>
        <taxon>Actinomycetes</taxon>
        <taxon>Propionibacteriales</taxon>
        <taxon>Nocardioidaceae</taxon>
        <taxon>Nocardioides</taxon>
    </lineage>
</organism>
<dbReference type="Proteomes" id="UP000277094">
    <property type="component" value="Unassembled WGS sequence"/>
</dbReference>
<evidence type="ECO:0000259" key="12">
    <source>
        <dbReference type="PROSITE" id="PS51674"/>
    </source>
</evidence>
<dbReference type="EMBL" id="RJSG01000001">
    <property type="protein sequence ID" value="RNL81517.1"/>
    <property type="molecule type" value="Genomic_DNA"/>
</dbReference>
<dbReference type="GO" id="GO:0047134">
    <property type="term" value="F:protein-disulfide reductase [NAD(P)H] activity"/>
    <property type="evidence" value="ECO:0007669"/>
    <property type="project" value="TreeGrafter"/>
</dbReference>
<dbReference type="PANTHER" id="PTHR38839">
    <property type="entry name" value="TRANSCRIPTIONAL REGULATOR WHID-RELATED"/>
    <property type="match status" value="1"/>
</dbReference>